<feature type="chain" id="PRO_5028977890" description="Lipoprotein" evidence="2">
    <location>
        <begin position="23"/>
        <end position="197"/>
    </location>
</feature>
<protein>
    <recommendedName>
        <fullName evidence="5">Lipoprotein</fullName>
    </recommendedName>
</protein>
<feature type="compositionally biased region" description="Low complexity" evidence="1">
    <location>
        <begin position="23"/>
        <end position="38"/>
    </location>
</feature>
<dbReference type="Proteomes" id="UP000515369">
    <property type="component" value="Chromosome"/>
</dbReference>
<proteinExistence type="predicted"/>
<dbReference type="EMBL" id="CP059732">
    <property type="protein sequence ID" value="QMW03486.1"/>
    <property type="molecule type" value="Genomic_DNA"/>
</dbReference>
<dbReference type="AlphaFoldDB" id="A0A7G5GX94"/>
<dbReference type="PROSITE" id="PS51257">
    <property type="entry name" value="PROKAR_LIPOPROTEIN"/>
    <property type="match status" value="1"/>
</dbReference>
<keyword evidence="4" id="KW-1185">Reference proteome</keyword>
<organism evidence="3 4">
    <name type="scientific">Spirosoma foliorum</name>
    <dbReference type="NCBI Taxonomy" id="2710596"/>
    <lineage>
        <taxon>Bacteria</taxon>
        <taxon>Pseudomonadati</taxon>
        <taxon>Bacteroidota</taxon>
        <taxon>Cytophagia</taxon>
        <taxon>Cytophagales</taxon>
        <taxon>Cytophagaceae</taxon>
        <taxon>Spirosoma</taxon>
    </lineage>
</organism>
<reference evidence="3 4" key="1">
    <citation type="submission" date="2020-07" db="EMBL/GenBank/DDBJ databases">
        <title>Spirosoma foliorum sp. nov., isolated from the leaves on the Nejang mountain Korea, Republic of.</title>
        <authorList>
            <person name="Ho H."/>
            <person name="Lee Y.-J."/>
            <person name="Nurcahyanto D.-A."/>
            <person name="Kim S.-G."/>
        </authorList>
    </citation>
    <scope>NUCLEOTIDE SEQUENCE [LARGE SCALE GENOMIC DNA]</scope>
    <source>
        <strain evidence="3 4">PL0136</strain>
    </source>
</reference>
<gene>
    <name evidence="3" type="ORF">H3H32_00500</name>
</gene>
<keyword evidence="2" id="KW-0732">Signal</keyword>
<evidence type="ECO:0000313" key="4">
    <source>
        <dbReference type="Proteomes" id="UP000515369"/>
    </source>
</evidence>
<evidence type="ECO:0000313" key="3">
    <source>
        <dbReference type="EMBL" id="QMW03486.1"/>
    </source>
</evidence>
<evidence type="ECO:0008006" key="5">
    <source>
        <dbReference type="Google" id="ProtNLM"/>
    </source>
</evidence>
<dbReference type="RefSeq" id="WP_182460743.1">
    <property type="nucleotide sequence ID" value="NZ_CP059732.1"/>
</dbReference>
<feature type="signal peptide" evidence="2">
    <location>
        <begin position="1"/>
        <end position="22"/>
    </location>
</feature>
<name>A0A7G5GX94_9BACT</name>
<sequence length="197" mass="21495">MKIALYTLVLLTLLSCSGKEKANQATNSTSSKATTTDTLQPPVAISEQSTGKQEAPEGAGTWRYERTTDRVGNPVYKASITSPRLLEFSFPYAGGSIATLTIRKRESGTHVYIQVSKGQFNRSFQGGKADVRFDGNSVIPYAFSAAENGSANIIFFDSEKALIDKLKTTKKMTINLDFAGQGQRQIEFITAGLVWNH</sequence>
<dbReference type="KEGG" id="sfol:H3H32_00500"/>
<accession>A0A7G5GX94</accession>
<feature type="region of interest" description="Disordered" evidence="1">
    <location>
        <begin position="23"/>
        <end position="60"/>
    </location>
</feature>
<evidence type="ECO:0000256" key="2">
    <source>
        <dbReference type="SAM" id="SignalP"/>
    </source>
</evidence>
<evidence type="ECO:0000256" key="1">
    <source>
        <dbReference type="SAM" id="MobiDB-lite"/>
    </source>
</evidence>